<evidence type="ECO:0000313" key="3">
    <source>
        <dbReference type="Proteomes" id="UP000305067"/>
    </source>
</evidence>
<organism evidence="2 3">
    <name type="scientific">Pterulicium gracile</name>
    <dbReference type="NCBI Taxonomy" id="1884261"/>
    <lineage>
        <taxon>Eukaryota</taxon>
        <taxon>Fungi</taxon>
        <taxon>Dikarya</taxon>
        <taxon>Basidiomycota</taxon>
        <taxon>Agaricomycotina</taxon>
        <taxon>Agaricomycetes</taxon>
        <taxon>Agaricomycetidae</taxon>
        <taxon>Agaricales</taxon>
        <taxon>Pleurotineae</taxon>
        <taxon>Pterulaceae</taxon>
        <taxon>Pterulicium</taxon>
    </lineage>
</organism>
<evidence type="ECO:0000313" key="2">
    <source>
        <dbReference type="EMBL" id="TFL04672.1"/>
    </source>
</evidence>
<dbReference type="Proteomes" id="UP000305067">
    <property type="component" value="Unassembled WGS sequence"/>
</dbReference>
<name>A0A5C3QS17_9AGAR</name>
<feature type="region of interest" description="Disordered" evidence="1">
    <location>
        <begin position="1"/>
        <end position="78"/>
    </location>
</feature>
<protein>
    <submittedName>
        <fullName evidence="2">Uncharacterized protein</fullName>
    </submittedName>
</protein>
<feature type="compositionally biased region" description="Basic and acidic residues" evidence="1">
    <location>
        <begin position="63"/>
        <end position="78"/>
    </location>
</feature>
<gene>
    <name evidence="2" type="ORF">BDV98DRAFT_590448</name>
</gene>
<accession>A0A5C3QS17</accession>
<keyword evidence="3" id="KW-1185">Reference proteome</keyword>
<feature type="compositionally biased region" description="Polar residues" evidence="1">
    <location>
        <begin position="48"/>
        <end position="59"/>
    </location>
</feature>
<feature type="compositionally biased region" description="Polar residues" evidence="1">
    <location>
        <begin position="1"/>
        <end position="11"/>
    </location>
</feature>
<dbReference type="AlphaFoldDB" id="A0A5C3QS17"/>
<dbReference type="OrthoDB" id="3143642at2759"/>
<evidence type="ECO:0000256" key="1">
    <source>
        <dbReference type="SAM" id="MobiDB-lite"/>
    </source>
</evidence>
<proteinExistence type="predicted"/>
<dbReference type="EMBL" id="ML178818">
    <property type="protein sequence ID" value="TFL04672.1"/>
    <property type="molecule type" value="Genomic_DNA"/>
</dbReference>
<sequence length="78" mass="8172">MSSNQSGTQSPPLEATGDHKVMGASSVDGGKPAPVADTTQRADYVGDSNASSSETTKNAPNPEKYKGESLQQKMEERT</sequence>
<reference evidence="2 3" key="1">
    <citation type="journal article" date="2019" name="Nat. Ecol. Evol.">
        <title>Megaphylogeny resolves global patterns of mushroom evolution.</title>
        <authorList>
            <person name="Varga T."/>
            <person name="Krizsan K."/>
            <person name="Foldi C."/>
            <person name="Dima B."/>
            <person name="Sanchez-Garcia M."/>
            <person name="Sanchez-Ramirez S."/>
            <person name="Szollosi G.J."/>
            <person name="Szarkandi J.G."/>
            <person name="Papp V."/>
            <person name="Albert L."/>
            <person name="Andreopoulos W."/>
            <person name="Angelini C."/>
            <person name="Antonin V."/>
            <person name="Barry K.W."/>
            <person name="Bougher N.L."/>
            <person name="Buchanan P."/>
            <person name="Buyck B."/>
            <person name="Bense V."/>
            <person name="Catcheside P."/>
            <person name="Chovatia M."/>
            <person name="Cooper J."/>
            <person name="Damon W."/>
            <person name="Desjardin D."/>
            <person name="Finy P."/>
            <person name="Geml J."/>
            <person name="Haridas S."/>
            <person name="Hughes K."/>
            <person name="Justo A."/>
            <person name="Karasinski D."/>
            <person name="Kautmanova I."/>
            <person name="Kiss B."/>
            <person name="Kocsube S."/>
            <person name="Kotiranta H."/>
            <person name="LaButti K.M."/>
            <person name="Lechner B.E."/>
            <person name="Liimatainen K."/>
            <person name="Lipzen A."/>
            <person name="Lukacs Z."/>
            <person name="Mihaltcheva S."/>
            <person name="Morgado L.N."/>
            <person name="Niskanen T."/>
            <person name="Noordeloos M.E."/>
            <person name="Ohm R.A."/>
            <person name="Ortiz-Santana B."/>
            <person name="Ovrebo C."/>
            <person name="Racz N."/>
            <person name="Riley R."/>
            <person name="Savchenko A."/>
            <person name="Shiryaev A."/>
            <person name="Soop K."/>
            <person name="Spirin V."/>
            <person name="Szebenyi C."/>
            <person name="Tomsovsky M."/>
            <person name="Tulloss R.E."/>
            <person name="Uehling J."/>
            <person name="Grigoriev I.V."/>
            <person name="Vagvolgyi C."/>
            <person name="Papp T."/>
            <person name="Martin F.M."/>
            <person name="Miettinen O."/>
            <person name="Hibbett D.S."/>
            <person name="Nagy L.G."/>
        </authorList>
    </citation>
    <scope>NUCLEOTIDE SEQUENCE [LARGE SCALE GENOMIC DNA]</scope>
    <source>
        <strain evidence="2 3">CBS 309.79</strain>
    </source>
</reference>